<reference evidence="7" key="1">
    <citation type="journal article" date="2020" name="MBio">
        <title>Horizontal gene transfer to a defensive symbiont with a reduced genome amongst a multipartite beetle microbiome.</title>
        <authorList>
            <person name="Waterworth S.C."/>
            <person name="Florez L.V."/>
            <person name="Rees E.R."/>
            <person name="Hertweck C."/>
            <person name="Kaltenpoth M."/>
            <person name="Kwan J.C."/>
        </authorList>
    </citation>
    <scope>NUCLEOTIDE SEQUENCE [LARGE SCALE GENOMIC DNA]</scope>
</reference>
<keyword evidence="2 5" id="KW-0812">Transmembrane</keyword>
<dbReference type="AlphaFoldDB" id="A0A7V8JRW7"/>
<proteinExistence type="predicted"/>
<evidence type="ECO:0000256" key="3">
    <source>
        <dbReference type="ARBA" id="ARBA00022989"/>
    </source>
</evidence>
<dbReference type="GO" id="GO:0016020">
    <property type="term" value="C:membrane"/>
    <property type="evidence" value="ECO:0007669"/>
    <property type="project" value="UniProtKB-SubCell"/>
</dbReference>
<dbReference type="Pfam" id="PF02674">
    <property type="entry name" value="Colicin_V"/>
    <property type="match status" value="1"/>
</dbReference>
<feature type="transmembrane region" description="Helical" evidence="5">
    <location>
        <begin position="100"/>
        <end position="124"/>
    </location>
</feature>
<keyword evidence="4 5" id="KW-0472">Membrane</keyword>
<accession>A0A7V8JRW7</accession>
<gene>
    <name evidence="6" type="primary">cvpA</name>
    <name evidence="6" type="ORF">GAK30_00025</name>
</gene>
<comment type="subcellular location">
    <subcellularLocation>
        <location evidence="1">Membrane</location>
        <topology evidence="1">Multi-pass membrane protein</topology>
    </subcellularLocation>
</comment>
<name>A0A7V8JRW7_9BURK</name>
<dbReference type="PANTHER" id="PTHR36926:SF1">
    <property type="entry name" value="COLICIN V PRODUCTION PROTEIN"/>
    <property type="match status" value="1"/>
</dbReference>
<protein>
    <submittedName>
        <fullName evidence="6">Colicin V production protein</fullName>
    </submittedName>
</protein>
<keyword evidence="3 5" id="KW-1133">Transmembrane helix</keyword>
<comment type="caution">
    <text evidence="6">The sequence shown here is derived from an EMBL/GenBank/DDBJ whole genome shotgun (WGS) entry which is preliminary data.</text>
</comment>
<evidence type="ECO:0000256" key="4">
    <source>
        <dbReference type="ARBA" id="ARBA00023136"/>
    </source>
</evidence>
<evidence type="ECO:0000313" key="7">
    <source>
        <dbReference type="Proteomes" id="UP000461670"/>
    </source>
</evidence>
<dbReference type="EMBL" id="WNDQ01000001">
    <property type="protein sequence ID" value="KAF1024007.1"/>
    <property type="molecule type" value="Genomic_DNA"/>
</dbReference>
<dbReference type="InterPro" id="IPR052719">
    <property type="entry name" value="CvpA-like"/>
</dbReference>
<dbReference type="Proteomes" id="UP000461670">
    <property type="component" value="Unassembled WGS sequence"/>
</dbReference>
<evidence type="ECO:0000256" key="2">
    <source>
        <dbReference type="ARBA" id="ARBA00022692"/>
    </source>
</evidence>
<dbReference type="PANTHER" id="PTHR36926">
    <property type="entry name" value="COLICIN V PRODUCTION PROTEIN"/>
    <property type="match status" value="1"/>
</dbReference>
<dbReference type="InterPro" id="IPR003825">
    <property type="entry name" value="Colicin-V_CvpA"/>
</dbReference>
<evidence type="ECO:0000313" key="6">
    <source>
        <dbReference type="EMBL" id="KAF1024007.1"/>
    </source>
</evidence>
<evidence type="ECO:0000256" key="5">
    <source>
        <dbReference type="SAM" id="Phobius"/>
    </source>
</evidence>
<evidence type="ECO:0000256" key="1">
    <source>
        <dbReference type="ARBA" id="ARBA00004141"/>
    </source>
</evidence>
<dbReference type="GO" id="GO:0009403">
    <property type="term" value="P:toxin biosynthetic process"/>
    <property type="evidence" value="ECO:0007669"/>
    <property type="project" value="InterPro"/>
</dbReference>
<sequence>MAALDWIALAVVAVSLLVGAWRGLVFEVLSLAGWLLAFWSAYAWSTELAAHLPMGESREAWRLAAAFVIIFLGVVFAVGLVASLLRKLLAFIGLGPIDRALGALFGVARGLLLLLVLAVVLRLVGFDQAPWRRESHSSVWLAQGLATIEPWLPEAFAQMLHQHGQHGPVVPPEGLLQRAVPEGVRLLRAP</sequence>
<organism evidence="6 7">
    <name type="scientific">Paracidovorax wautersii</name>
    <dbReference type="NCBI Taxonomy" id="1177982"/>
    <lineage>
        <taxon>Bacteria</taxon>
        <taxon>Pseudomonadati</taxon>
        <taxon>Pseudomonadota</taxon>
        <taxon>Betaproteobacteria</taxon>
        <taxon>Burkholderiales</taxon>
        <taxon>Comamonadaceae</taxon>
        <taxon>Paracidovorax</taxon>
    </lineage>
</organism>
<feature type="transmembrane region" description="Helical" evidence="5">
    <location>
        <begin position="64"/>
        <end position="85"/>
    </location>
</feature>